<comment type="caution">
    <text evidence="2">The sequence shown here is derived from an EMBL/GenBank/DDBJ whole genome shotgun (WGS) entry which is preliminary data.</text>
</comment>
<sequence length="887" mass="97977">MTTGITRALWALVALQVAAALWAQAPAGNAAGTVSPTADDPVFFQFEDGASAAEGGQVSRSRGVHAMAEGVFSVAKAFFERYRESVGTREPDFADASAYLAEAHVGMAQLAEAEAVLLDHERRSPGLRDREQQARLAYLRAQIYFKQGRVADSQKWVEPLTSADAAESYQGRAVILLMDIHARQETWSEVIRVGVDYLVRRPSGTDNYEIQRRLANAYLLTGRQGAAIALLGNIGRLDDPARDLALDLLRIVAMVQHGDLPGARAVFQAIQPRCPATADNDWWLTLTQLAVAEKSAGNNEEALRLFPLVLQVATTTEQKIQALLQLADVQLALQRVTLARDTLEGIRKTYPDCPELPTVTMRLAQLQHDMGNYLTAAELFAELVNNAKATPEMRYQAWIGRARSLVLAGQLDLAIDAYLAGEQFGSNEEEQSQSLFWAAVTANDAKRFEQAEGLYRKVAERYGKSALGPDARLRQAAVLFGLARYVEAAKAYELFAEEHPAHEQFETALLQRGIALRMGARTPQDALAAATILADFARTCKNETTAVAAYLEAFQSARAASAYDQAVSYLTAIINGYPGTDSVALALYHRVLTRFHQKRNEEALRDAASFFESFPLLPQAAELYILVGDYHANQQNGELAKDFYLRLVNNHDSSPLVPLALYEAAYCAYHLQQFDSAMALLDQLLERFKKTDEAVLVAADVRQALAKAELLKGDILSEQERYAEARACFVRARNWGEDSDLGLQALGRQGEMCLALASENPTMLDEASQCFQAILAVPQAAMVMREMASYRLAKSLERQQKNDEALDLYLRLYFAFTADQANGRQRNWVYFVRSVYDAARILEMRGGVDDMRQAARLYEGLARAGLPASAEAKQRAEGIRASYGLDR</sequence>
<organism evidence="2 3">
    <name type="scientific">Oligosphaera ethanolica</name>
    <dbReference type="NCBI Taxonomy" id="760260"/>
    <lineage>
        <taxon>Bacteria</taxon>
        <taxon>Pseudomonadati</taxon>
        <taxon>Lentisphaerota</taxon>
        <taxon>Oligosphaeria</taxon>
        <taxon>Oligosphaerales</taxon>
        <taxon>Oligosphaeraceae</taxon>
        <taxon>Oligosphaera</taxon>
    </lineage>
</organism>
<accession>A0AAE3VDQ4</accession>
<keyword evidence="1" id="KW-0732">Signal</keyword>
<dbReference type="SMART" id="SM00028">
    <property type="entry name" value="TPR"/>
    <property type="match status" value="7"/>
</dbReference>
<name>A0AAE3VDQ4_9BACT</name>
<dbReference type="Pfam" id="PF13432">
    <property type="entry name" value="TPR_16"/>
    <property type="match status" value="1"/>
</dbReference>
<feature type="signal peptide" evidence="1">
    <location>
        <begin position="1"/>
        <end position="19"/>
    </location>
</feature>
<evidence type="ECO:0000313" key="2">
    <source>
        <dbReference type="EMBL" id="MDQ0288321.1"/>
    </source>
</evidence>
<dbReference type="Proteomes" id="UP001238163">
    <property type="component" value="Unassembled WGS sequence"/>
</dbReference>
<dbReference type="Pfam" id="PF13174">
    <property type="entry name" value="TPR_6"/>
    <property type="match status" value="2"/>
</dbReference>
<protein>
    <submittedName>
        <fullName evidence="2">Tetratricopeptide (TPR) repeat protein</fullName>
    </submittedName>
</protein>
<dbReference type="PANTHER" id="PTHR12558">
    <property type="entry name" value="CELL DIVISION CYCLE 16,23,27"/>
    <property type="match status" value="1"/>
</dbReference>
<feature type="chain" id="PRO_5042211832" evidence="1">
    <location>
        <begin position="20"/>
        <end position="887"/>
    </location>
</feature>
<evidence type="ECO:0000313" key="3">
    <source>
        <dbReference type="Proteomes" id="UP001238163"/>
    </source>
</evidence>
<dbReference type="InterPro" id="IPR019734">
    <property type="entry name" value="TPR_rpt"/>
</dbReference>
<dbReference type="InterPro" id="IPR011990">
    <property type="entry name" value="TPR-like_helical_dom_sf"/>
</dbReference>
<dbReference type="AlphaFoldDB" id="A0AAE3VDQ4"/>
<dbReference type="Gene3D" id="1.25.40.10">
    <property type="entry name" value="Tetratricopeptide repeat domain"/>
    <property type="match status" value="4"/>
</dbReference>
<gene>
    <name evidence="2" type="ORF">J3R75_000428</name>
</gene>
<dbReference type="EMBL" id="JAUSVL010000001">
    <property type="protein sequence ID" value="MDQ0288321.1"/>
    <property type="molecule type" value="Genomic_DNA"/>
</dbReference>
<dbReference type="SUPFAM" id="SSF48452">
    <property type="entry name" value="TPR-like"/>
    <property type="match status" value="5"/>
</dbReference>
<proteinExistence type="predicted"/>
<dbReference type="PANTHER" id="PTHR12558:SF13">
    <property type="entry name" value="CELL DIVISION CYCLE PROTEIN 27 HOMOLOG"/>
    <property type="match status" value="1"/>
</dbReference>
<dbReference type="RefSeq" id="WP_307259642.1">
    <property type="nucleotide sequence ID" value="NZ_JAUSVL010000001.1"/>
</dbReference>
<keyword evidence="3" id="KW-1185">Reference proteome</keyword>
<reference evidence="2" key="1">
    <citation type="submission" date="2023-07" db="EMBL/GenBank/DDBJ databases">
        <title>Genomic Encyclopedia of Type Strains, Phase IV (KMG-IV): sequencing the most valuable type-strain genomes for metagenomic binning, comparative biology and taxonomic classification.</title>
        <authorList>
            <person name="Goeker M."/>
        </authorList>
    </citation>
    <scope>NUCLEOTIDE SEQUENCE</scope>
    <source>
        <strain evidence="2">DSM 24202</strain>
    </source>
</reference>
<evidence type="ECO:0000256" key="1">
    <source>
        <dbReference type="SAM" id="SignalP"/>
    </source>
</evidence>